<evidence type="ECO:0000313" key="2">
    <source>
        <dbReference type="Proteomes" id="UP000035740"/>
    </source>
</evidence>
<feature type="non-terminal residue" evidence="1">
    <location>
        <position position="1"/>
    </location>
</feature>
<sequence>DASRTVNRSGRGSRVCLIDVSGFEPEHFLGQRIVRSNRAGLHVVLRDYSLHLSKAVPESSEVVIILVANIAVKGVPHRPLVITLVIDFDRSTLLLIPPSGR</sequence>
<evidence type="ECO:0000313" key="1">
    <source>
        <dbReference type="EMBL" id="KMS64950.1"/>
    </source>
</evidence>
<dbReference type="AlphaFoldDB" id="A0A0J8BGQ8"/>
<accession>A0A0J8BGQ8</accession>
<dbReference type="Gramene" id="KMS64950">
    <property type="protein sequence ID" value="KMS64950"/>
    <property type="gene ID" value="BVRB_040970"/>
</dbReference>
<name>A0A0J8BGQ8_BETVV</name>
<dbReference type="EMBL" id="KQ117799">
    <property type="protein sequence ID" value="KMS64950.1"/>
    <property type="molecule type" value="Genomic_DNA"/>
</dbReference>
<gene>
    <name evidence="1" type="ORF">BVRB_040970</name>
</gene>
<organism evidence="1 2">
    <name type="scientific">Beta vulgaris subsp. vulgaris</name>
    <name type="common">Beet</name>
    <dbReference type="NCBI Taxonomy" id="3555"/>
    <lineage>
        <taxon>Eukaryota</taxon>
        <taxon>Viridiplantae</taxon>
        <taxon>Streptophyta</taxon>
        <taxon>Embryophyta</taxon>
        <taxon>Tracheophyta</taxon>
        <taxon>Spermatophyta</taxon>
        <taxon>Magnoliopsida</taxon>
        <taxon>eudicotyledons</taxon>
        <taxon>Gunneridae</taxon>
        <taxon>Pentapetalae</taxon>
        <taxon>Caryophyllales</taxon>
        <taxon>Chenopodiaceae</taxon>
        <taxon>Betoideae</taxon>
        <taxon>Beta</taxon>
    </lineage>
</organism>
<reference evidence="1 2" key="1">
    <citation type="journal article" date="2014" name="Nature">
        <title>The genome of the recently domesticated crop plant sugar beet (Beta vulgaris).</title>
        <authorList>
            <person name="Dohm J.C."/>
            <person name="Minoche A.E."/>
            <person name="Holtgrawe D."/>
            <person name="Capella-Gutierrez S."/>
            <person name="Zakrzewski F."/>
            <person name="Tafer H."/>
            <person name="Rupp O."/>
            <person name="Sorensen T.R."/>
            <person name="Stracke R."/>
            <person name="Reinhardt R."/>
            <person name="Goesmann A."/>
            <person name="Kraft T."/>
            <person name="Schulz B."/>
            <person name="Stadler P.F."/>
            <person name="Schmidt T."/>
            <person name="Gabaldon T."/>
            <person name="Lehrach H."/>
            <person name="Weisshaar B."/>
            <person name="Himmelbauer H."/>
        </authorList>
    </citation>
    <scope>NUCLEOTIDE SEQUENCE [LARGE SCALE GENOMIC DNA]</scope>
    <source>
        <tissue evidence="1">Taproot</tissue>
    </source>
</reference>
<keyword evidence="2" id="KW-1185">Reference proteome</keyword>
<dbReference type="Proteomes" id="UP000035740">
    <property type="component" value="Unassembled WGS sequence"/>
</dbReference>
<protein>
    <submittedName>
        <fullName evidence="1">Uncharacterized protein</fullName>
    </submittedName>
</protein>
<proteinExistence type="predicted"/>